<feature type="compositionally biased region" description="Low complexity" evidence="3">
    <location>
        <begin position="915"/>
        <end position="934"/>
    </location>
</feature>
<evidence type="ECO:0000256" key="3">
    <source>
        <dbReference type="SAM" id="MobiDB-lite"/>
    </source>
</evidence>
<feature type="region of interest" description="Disordered" evidence="3">
    <location>
        <begin position="668"/>
        <end position="807"/>
    </location>
</feature>
<dbReference type="InterPro" id="IPR000668">
    <property type="entry name" value="Peptidase_C1A_C"/>
</dbReference>
<feature type="compositionally biased region" description="Low complexity" evidence="3">
    <location>
        <begin position="1139"/>
        <end position="1156"/>
    </location>
</feature>
<feature type="compositionally biased region" description="Low complexity" evidence="3">
    <location>
        <begin position="1120"/>
        <end position="1132"/>
    </location>
</feature>
<dbReference type="GeneID" id="24922015"/>
<comment type="similarity">
    <text evidence="1">Belongs to the peptidase C1 family.</text>
</comment>
<evidence type="ECO:0000259" key="4">
    <source>
        <dbReference type="SMART" id="SM00645"/>
    </source>
</evidence>
<feature type="domain" description="Peptidase C1A papain C-terminal" evidence="4">
    <location>
        <begin position="224"/>
        <end position="1114"/>
    </location>
</feature>
<feature type="compositionally biased region" description="Low complexity" evidence="3">
    <location>
        <begin position="675"/>
        <end position="685"/>
    </location>
</feature>
<feature type="region of interest" description="Disordered" evidence="3">
    <location>
        <begin position="481"/>
        <end position="559"/>
    </location>
</feature>
<evidence type="ECO:0000313" key="5">
    <source>
        <dbReference type="EMBL" id="CBK25431.2"/>
    </source>
</evidence>
<feature type="region of interest" description="Disordered" evidence="3">
    <location>
        <begin position="1120"/>
        <end position="1160"/>
    </location>
</feature>
<feature type="compositionally biased region" description="Pro residues" evidence="3">
    <location>
        <begin position="686"/>
        <end position="801"/>
    </location>
</feature>
<proteinExistence type="inferred from homology"/>
<accession>D8MBJ2</accession>
<dbReference type="Gene3D" id="3.90.70.10">
    <property type="entry name" value="Cysteine proteinases"/>
    <property type="match status" value="1"/>
</dbReference>
<evidence type="ECO:0000256" key="2">
    <source>
        <dbReference type="ARBA" id="ARBA00023145"/>
    </source>
</evidence>
<organism evidence="5">
    <name type="scientific">Blastocystis hominis</name>
    <dbReference type="NCBI Taxonomy" id="12968"/>
    <lineage>
        <taxon>Eukaryota</taxon>
        <taxon>Sar</taxon>
        <taxon>Stramenopiles</taxon>
        <taxon>Bigyra</taxon>
        <taxon>Opalozoa</taxon>
        <taxon>Opalinata</taxon>
        <taxon>Blastocystidae</taxon>
        <taxon>Blastocystis</taxon>
    </lineage>
</organism>
<reference evidence="5" key="1">
    <citation type="submission" date="2010-02" db="EMBL/GenBank/DDBJ databases">
        <title>Sequencing and annotation of the Blastocystis hominis genome.</title>
        <authorList>
            <person name="Wincker P."/>
        </authorList>
    </citation>
    <scope>NUCLEOTIDE SEQUENCE</scope>
    <source>
        <strain evidence="5">Singapore isolate B</strain>
    </source>
</reference>
<keyword evidence="6" id="KW-1185">Reference proteome</keyword>
<dbReference type="GO" id="GO:0008234">
    <property type="term" value="F:cysteine-type peptidase activity"/>
    <property type="evidence" value="ECO:0007669"/>
    <property type="project" value="InterPro"/>
</dbReference>
<dbReference type="InterPro" id="IPR013128">
    <property type="entry name" value="Peptidase_C1A"/>
</dbReference>
<dbReference type="InterPro" id="IPR038765">
    <property type="entry name" value="Papain-like_cys_pep_sf"/>
</dbReference>
<evidence type="ECO:0000256" key="1">
    <source>
        <dbReference type="ARBA" id="ARBA00008455"/>
    </source>
</evidence>
<keyword evidence="2" id="KW-0865">Zymogen</keyword>
<protein>
    <recommendedName>
        <fullName evidence="4">Peptidase C1A papain C-terminal domain-containing protein</fullName>
    </recommendedName>
</protein>
<evidence type="ECO:0000313" key="6">
    <source>
        <dbReference type="Proteomes" id="UP000008312"/>
    </source>
</evidence>
<dbReference type="RefSeq" id="XP_012899479.1">
    <property type="nucleotide sequence ID" value="XM_013044025.1"/>
</dbReference>
<dbReference type="SUPFAM" id="SSF54001">
    <property type="entry name" value="Cysteine proteinases"/>
    <property type="match status" value="1"/>
</dbReference>
<dbReference type="PANTHER" id="PTHR12411">
    <property type="entry name" value="CYSTEINE PROTEASE FAMILY C1-RELATED"/>
    <property type="match status" value="1"/>
</dbReference>
<gene>
    <name evidence="5" type="ORF">GSBLH_T00005032001</name>
</gene>
<feature type="region of interest" description="Disordered" evidence="3">
    <location>
        <begin position="908"/>
        <end position="1014"/>
    </location>
</feature>
<sequence length="1800" mass="195413">MLAVFTKTFGSDSCEVSLSDASKKTNGLVLIKDLTDSAAYCLIPGHYYVSCKGPAEVLIVHGQNNNKIVDLRNAPYGEVVSLDNGASSIPMPDFDKNTPINGQSAYPQDGTDESSDFTCDQAGYLNYLNHWPESQKCTSRDVTTVEFQKRLEYFIESCEKIHEWNLRDKYKMEFTFYADWHPEEFEELTVTTQRYSGVKNPVPSTTPVLNNSNWRYLMPSSDPCDDVLDSGAENTLRATICKPQNCSVSWAFAVTNSIEYAIKKLYLDTYDQIVEVALSAQELIDCVGKDHGIEGSVCSGMPIIWGFDYVFDNGIAYRRYYPHTNVEASQCQIFDEDKKYFIAGYEKPHVYNKLGLFDLMMKGPTAVSLGLDPEYFQYYRNDRAEGPFFTNAYWRPSVYGVVVEYMQYAVEGVADYAEWPYFAVESRLRACDSFVYRLPIRETTSDANIAGIAGFAIRPIVTAILPTPEPPTVPPTIIPTTPAPTTLPPTTLPPTEAPTTLPPTTLPPTEAPTTLPPTTLPPTEAPTTLPPTEAPTTLPPTTLPPTEAPTTPAPTTLPPTEGPTTLPPIECGERQFAVTVTRTCGKFGSEESVSIYEGTILSGNPVYQETTCTAGTFYFCMRPMQHTIVLTDSARDGWDVSSSIVLKSGGMSLSYTLDTGSSVTYTFNLTPSGAPTEPLPTEAPTTLPPTEAPTTLPPTEAPTTLPPTEAPTTLPPTTLPPTEAPTTLPPTEAPTTLPPTEAPTTLPPTTLPPTEAPTTLPPTEAPTTLPPTTLPPTEAPTTPAPTTLPPTPAPTTLPPTEGPTTLPPIECGERQFAVTVTRTCGKFGSEESVSIYEGTILSGNPVYQETTCTAGTFYFCMRPMQHTIVLTDSARDGWDVSSSIVLKSGGMSLSYTLDTGSSVTYTFNLTPSGAPTEPLPTEAPTTAPTTTAPTTLPPTTPAPTTLPPTEAPTTLPPTTFPPTEAPTTDPPTTLPPTEAPTTLPPTEAPTTLPPTTLPPTEAPTTLPPTEPIPECGEDKLLLEIVRVCGTYPEEERVDIYQGTDRPFTGTPLYSESVCTAGTHYVCISRVAHTIELRDSGYDGWNGNSHVTLKSGYMSMTYTLTAGGSYAYYTFDMTPTEAPTEPLPTTAPTTLPPTEAPTTLPPTTAAPTTAAPTEPIPECGEDKLLLEIVRVCGTYPEEERVDIYQGTDRPFTGTPLYSESVCTAGTHYVCISRVAHTIELRDSGYDGWNGNSHVTLKSGYMSMTYTLTAGGSYAYHTFDMTPTEAPTEPLPTTAPTTAAPTTLFPECSEDQLLLEVRRTCGPSGEEEGFEIYEGKDTNGNALIAQASCTTEVRYLCVNPVEHTLVMRDSGLNGWSMGSILILKSGDLSLEFVMESGYLQTNSVFNFGMAYTEFPTTMAPTDDTQEQFQIMLIRSCGNSSDSEGFTIYEGATRDHAIYSQTTCAAGVVNLYITRGLYTIVMTNSNEQVWAENSMVRIFYGSLLGSYMKVVVGAEESAVFALPEVIEAGAAWKYSSEAMVGTSWTTENVNWSLTSEYPAISSITRYFRQSYTLFGAGFRSVIIQVKTNGGFVFYVNGIEASRFNLPAGEITATTQATELKESNVYRILRLSLDAYSAVNGVYEFAVEMHAAEGQIGQAEHFECSVEFTIYEQSLVGSGQATSNMAGTTTYTIQNLFDNLISTKYRAAVTSSSFPVEVTYTFPEGDANTMNKYVLTNGDSTAAACNTWKIFGRKNESDEWVMLDSQDSVEWSTAAQSLTFTLSNVNAYNAYMFQCSAVVNIDDTYYGGQLDMAEWSLILA</sequence>
<dbReference type="Proteomes" id="UP000008312">
    <property type="component" value="Unassembled WGS sequence"/>
</dbReference>
<dbReference type="InParanoid" id="D8MBJ2"/>
<name>D8MBJ2_BLAHO</name>
<dbReference type="Pfam" id="PF00112">
    <property type="entry name" value="Peptidase_C1"/>
    <property type="match status" value="1"/>
</dbReference>
<dbReference type="SMART" id="SM00645">
    <property type="entry name" value="Pept_C1"/>
    <property type="match status" value="1"/>
</dbReference>
<dbReference type="GO" id="GO:0006508">
    <property type="term" value="P:proteolysis"/>
    <property type="evidence" value="ECO:0007669"/>
    <property type="project" value="InterPro"/>
</dbReference>
<feature type="compositionally biased region" description="Pro residues" evidence="3">
    <location>
        <begin position="935"/>
        <end position="1011"/>
    </location>
</feature>
<dbReference type="EMBL" id="FN668691">
    <property type="protein sequence ID" value="CBK25431.2"/>
    <property type="molecule type" value="Genomic_DNA"/>
</dbReference>
<dbReference type="Gene3D" id="2.60.120.260">
    <property type="entry name" value="Galactose-binding domain-like"/>
    <property type="match status" value="1"/>
</dbReference>